<dbReference type="InterPro" id="IPR001980">
    <property type="entry name" value="PPAT"/>
</dbReference>
<comment type="function">
    <text evidence="7">Reversibly transfers an adenylyl group from ATP to 4'-phosphopantetheine, yielding dephospho-CoA (dPCoA) and pyrophosphate.</text>
</comment>
<dbReference type="Pfam" id="PF03602">
    <property type="entry name" value="Cons_hypoth95"/>
    <property type="match status" value="1"/>
</dbReference>
<keyword evidence="5 7" id="KW-0173">Coenzyme A biosynthesis</keyword>
<feature type="binding site" evidence="7">
    <location>
        <position position="279"/>
    </location>
    <ligand>
        <name>ATP</name>
        <dbReference type="ChEBI" id="CHEBI:30616"/>
    </ligand>
</feature>
<dbReference type="GO" id="GO:0005737">
    <property type="term" value="C:cytoplasm"/>
    <property type="evidence" value="ECO:0007669"/>
    <property type="project" value="UniProtKB-SubCell"/>
</dbReference>
<dbReference type="InterPro" id="IPR002052">
    <property type="entry name" value="DNA_methylase_N6_adenine_CS"/>
</dbReference>
<feature type="binding site" evidence="7">
    <location>
        <position position="221"/>
    </location>
    <ligand>
        <name>substrate</name>
    </ligand>
</feature>
<sequence>MRIIAGKFKGRTLDGGPDRSIRPTTDRVKESMFNLIQGRTEGAAVLDLFAGSGALGIEALSRGADSVTFCDRQPSSVAVLRKNLQKVDGNLRILQRDWRASLAEFGRAGDRFDLIFLDPPYDVIEPADLLSEIVDRKVLKEDGLIVFERPRGGKPPVFPAGTGLIDSRDYGATTLDLIGFVSKVAVTGTFDPFTKGHLEIVREACRAFDEVHVVVLVNPDKKTWLSPEKRIQVIEAAVKTLKRRITVAYSEGLAIDYCKAHDIGYIMRGVRNENDFAYEKEMAEWNLKHGGIKTLFVQTDLPEISSTAVREALAKGEGVGEYLVPQTIKLITEGAEWKT</sequence>
<dbReference type="InterPro" id="IPR004821">
    <property type="entry name" value="Cyt_trans-like"/>
</dbReference>
<dbReference type="SUPFAM" id="SSF52374">
    <property type="entry name" value="Nucleotidylyl transferase"/>
    <property type="match status" value="1"/>
</dbReference>
<comment type="subcellular location">
    <subcellularLocation>
        <location evidence="7">Cytoplasm</location>
    </subcellularLocation>
</comment>
<keyword evidence="7" id="KW-0067">ATP-binding</keyword>
<comment type="similarity">
    <text evidence="7">Belongs to the bacterial CoaD family.</text>
</comment>
<dbReference type="GO" id="GO:0004595">
    <property type="term" value="F:pantetheine-phosphate adenylyltransferase activity"/>
    <property type="evidence" value="ECO:0007669"/>
    <property type="project" value="UniProtKB-UniRule"/>
</dbReference>
<comment type="pathway">
    <text evidence="7">Cofactor biosynthesis; coenzyme A biosynthesis; CoA from (R)-pantothenate: step 4/5.</text>
</comment>
<evidence type="ECO:0000256" key="3">
    <source>
        <dbReference type="ARBA" id="ARBA00022679"/>
    </source>
</evidence>
<dbReference type="EC" id="2.7.7.3" evidence="7"/>
<dbReference type="AlphaFoldDB" id="A0A9D1NCB7"/>
<dbReference type="Gene3D" id="3.40.50.620">
    <property type="entry name" value="HUPs"/>
    <property type="match status" value="1"/>
</dbReference>
<dbReference type="GO" id="GO:0003676">
    <property type="term" value="F:nucleic acid binding"/>
    <property type="evidence" value="ECO:0007669"/>
    <property type="project" value="InterPro"/>
</dbReference>
<name>A0A9D1NCB7_9FIRM</name>
<dbReference type="PANTHER" id="PTHR43542">
    <property type="entry name" value="METHYLTRANSFERASE"/>
    <property type="match status" value="1"/>
</dbReference>
<protein>
    <recommendedName>
        <fullName evidence="7">Phosphopantetheine adenylyltransferase</fullName>
        <ecNumber evidence="7">2.7.7.3</ecNumber>
    </recommendedName>
    <alternativeName>
        <fullName evidence="7">Dephospho-CoA pyrophosphorylase</fullName>
    </alternativeName>
    <alternativeName>
        <fullName evidence="7">Pantetheine-phosphate adenylyltransferase</fullName>
        <shortName evidence="7">PPAT</shortName>
    </alternativeName>
</protein>
<reference evidence="9" key="1">
    <citation type="submission" date="2020-10" db="EMBL/GenBank/DDBJ databases">
        <authorList>
            <person name="Gilroy R."/>
        </authorList>
    </citation>
    <scope>NUCLEOTIDE SEQUENCE</scope>
    <source>
        <strain evidence="9">23406</strain>
    </source>
</reference>
<evidence type="ECO:0000256" key="4">
    <source>
        <dbReference type="ARBA" id="ARBA00022842"/>
    </source>
</evidence>
<keyword evidence="4 7" id="KW-0460">Magnesium</keyword>
<evidence type="ECO:0000256" key="1">
    <source>
        <dbReference type="ARBA" id="ARBA00022490"/>
    </source>
</evidence>
<dbReference type="NCBIfam" id="TIGR00125">
    <property type="entry name" value="cyt_tran_rel"/>
    <property type="match status" value="1"/>
</dbReference>
<dbReference type="GO" id="GO:0015937">
    <property type="term" value="P:coenzyme A biosynthetic process"/>
    <property type="evidence" value="ECO:0007669"/>
    <property type="project" value="UniProtKB-UniRule"/>
</dbReference>
<feature type="binding site" evidence="7">
    <location>
        <begin position="301"/>
        <end position="307"/>
    </location>
    <ligand>
        <name>ATP</name>
        <dbReference type="ChEBI" id="CHEBI:30616"/>
    </ligand>
</feature>
<dbReference type="EMBL" id="DVOH01000038">
    <property type="protein sequence ID" value="HIV00508.1"/>
    <property type="molecule type" value="Genomic_DNA"/>
</dbReference>
<evidence type="ECO:0000313" key="10">
    <source>
        <dbReference type="Proteomes" id="UP000886891"/>
    </source>
</evidence>
<feature type="site" description="Transition state stabilizer" evidence="7">
    <location>
        <position position="197"/>
    </location>
</feature>
<evidence type="ECO:0000256" key="7">
    <source>
        <dbReference type="HAMAP-Rule" id="MF_00151"/>
    </source>
</evidence>
<feature type="binding site" evidence="7">
    <location>
        <position position="254"/>
    </location>
    <ligand>
        <name>substrate</name>
    </ligand>
</feature>
<dbReference type="HAMAP" id="MF_00151">
    <property type="entry name" value="PPAT_bact"/>
    <property type="match status" value="1"/>
</dbReference>
<keyword evidence="7" id="KW-0548">Nucleotidyltransferase</keyword>
<evidence type="ECO:0000259" key="8">
    <source>
        <dbReference type="Pfam" id="PF01467"/>
    </source>
</evidence>
<dbReference type="GO" id="GO:0031167">
    <property type="term" value="P:rRNA methylation"/>
    <property type="evidence" value="ECO:0007669"/>
    <property type="project" value="InterPro"/>
</dbReference>
<dbReference type="Pfam" id="PF01467">
    <property type="entry name" value="CTP_transf_like"/>
    <property type="match status" value="1"/>
</dbReference>
<dbReference type="PANTHER" id="PTHR43542:SF1">
    <property type="entry name" value="METHYLTRANSFERASE"/>
    <property type="match status" value="1"/>
</dbReference>
<feature type="binding site" evidence="7">
    <location>
        <begin position="189"/>
        <end position="190"/>
    </location>
    <ligand>
        <name>ATP</name>
        <dbReference type="ChEBI" id="CHEBI:30616"/>
    </ligand>
</feature>
<feature type="binding site" evidence="7">
    <location>
        <position position="268"/>
    </location>
    <ligand>
        <name>substrate</name>
    </ligand>
</feature>
<dbReference type="NCBIfam" id="TIGR01510">
    <property type="entry name" value="coaD_prev_kdtB"/>
    <property type="match status" value="1"/>
</dbReference>
<dbReference type="PROSITE" id="PS00092">
    <property type="entry name" value="N6_MTASE"/>
    <property type="match status" value="1"/>
</dbReference>
<keyword evidence="3 7" id="KW-0808">Transferase</keyword>
<proteinExistence type="inferred from homology"/>
<feature type="binding site" evidence="7">
    <location>
        <position position="197"/>
    </location>
    <ligand>
        <name>ATP</name>
        <dbReference type="ChEBI" id="CHEBI:30616"/>
    </ligand>
</feature>
<comment type="catalytic activity">
    <reaction evidence="6 7">
        <text>(R)-4'-phosphopantetheine + ATP + H(+) = 3'-dephospho-CoA + diphosphate</text>
        <dbReference type="Rhea" id="RHEA:19801"/>
        <dbReference type="ChEBI" id="CHEBI:15378"/>
        <dbReference type="ChEBI" id="CHEBI:30616"/>
        <dbReference type="ChEBI" id="CHEBI:33019"/>
        <dbReference type="ChEBI" id="CHEBI:57328"/>
        <dbReference type="ChEBI" id="CHEBI:61723"/>
        <dbReference type="EC" id="2.7.7.3"/>
    </reaction>
</comment>
<comment type="cofactor">
    <cofactor evidence="7">
        <name>Mg(2+)</name>
        <dbReference type="ChEBI" id="CHEBI:18420"/>
    </cofactor>
</comment>
<evidence type="ECO:0000256" key="2">
    <source>
        <dbReference type="ARBA" id="ARBA00022603"/>
    </source>
</evidence>
<gene>
    <name evidence="9" type="primary">rsmD</name>
    <name evidence="7" type="synonym">coaD</name>
    <name evidence="9" type="ORF">IAB14_05285</name>
</gene>
<comment type="caution">
    <text evidence="9">The sequence shown here is derived from an EMBL/GenBank/DDBJ whole genome shotgun (WGS) entry which is preliminary data.</text>
</comment>
<dbReference type="Gene3D" id="3.40.50.150">
    <property type="entry name" value="Vaccinia Virus protein VP39"/>
    <property type="match status" value="1"/>
</dbReference>
<keyword evidence="7" id="KW-0547">Nucleotide-binding</keyword>
<evidence type="ECO:0000313" key="9">
    <source>
        <dbReference type="EMBL" id="HIV00508.1"/>
    </source>
</evidence>
<reference evidence="9" key="2">
    <citation type="journal article" date="2021" name="PeerJ">
        <title>Extensive microbial diversity within the chicken gut microbiome revealed by metagenomics and culture.</title>
        <authorList>
            <person name="Gilroy R."/>
            <person name="Ravi A."/>
            <person name="Getino M."/>
            <person name="Pursley I."/>
            <person name="Horton D.L."/>
            <person name="Alikhan N.F."/>
            <person name="Baker D."/>
            <person name="Gharbi K."/>
            <person name="Hall N."/>
            <person name="Watson M."/>
            <person name="Adriaenssens E.M."/>
            <person name="Foster-Nyarko E."/>
            <person name="Jarju S."/>
            <person name="Secka A."/>
            <person name="Antonio M."/>
            <person name="Oren A."/>
            <person name="Chaudhuri R.R."/>
            <person name="La Ragione R."/>
            <person name="Hildebrand F."/>
            <person name="Pallen M.J."/>
        </authorList>
    </citation>
    <scope>NUCLEOTIDE SEQUENCE</scope>
    <source>
        <strain evidence="9">23406</strain>
    </source>
</reference>
<evidence type="ECO:0000256" key="6">
    <source>
        <dbReference type="ARBA" id="ARBA00029346"/>
    </source>
</evidence>
<dbReference type="InterPro" id="IPR029063">
    <property type="entry name" value="SAM-dependent_MTases_sf"/>
</dbReference>
<accession>A0A9D1NCB7</accession>
<dbReference type="InterPro" id="IPR014729">
    <property type="entry name" value="Rossmann-like_a/b/a_fold"/>
</dbReference>
<dbReference type="Proteomes" id="UP000886891">
    <property type="component" value="Unassembled WGS sequence"/>
</dbReference>
<organism evidence="9 10">
    <name type="scientific">Candidatus Stercoripulliclostridium merdipullorum</name>
    <dbReference type="NCBI Taxonomy" id="2840952"/>
    <lineage>
        <taxon>Bacteria</taxon>
        <taxon>Bacillati</taxon>
        <taxon>Bacillota</taxon>
        <taxon>Clostridia</taxon>
        <taxon>Eubacteriales</taxon>
        <taxon>Candidatus Stercoripulliclostridium</taxon>
    </lineage>
</organism>
<dbReference type="SUPFAM" id="SSF53335">
    <property type="entry name" value="S-adenosyl-L-methionine-dependent methyltransferases"/>
    <property type="match status" value="1"/>
</dbReference>
<dbReference type="NCBIfam" id="TIGR00095">
    <property type="entry name" value="16S rRNA (guanine(966)-N(2))-methyltransferase RsmD"/>
    <property type="match status" value="1"/>
</dbReference>
<dbReference type="InterPro" id="IPR004398">
    <property type="entry name" value="RNA_MeTrfase_RsmD"/>
</dbReference>
<dbReference type="GO" id="GO:0008168">
    <property type="term" value="F:methyltransferase activity"/>
    <property type="evidence" value="ECO:0007669"/>
    <property type="project" value="UniProtKB-KW"/>
</dbReference>
<feature type="domain" description="Cytidyltransferase-like" evidence="8">
    <location>
        <begin position="186"/>
        <end position="311"/>
    </location>
</feature>
<keyword evidence="1 7" id="KW-0963">Cytoplasm</keyword>
<feature type="binding site" evidence="7">
    <location>
        <position position="189"/>
    </location>
    <ligand>
        <name>substrate</name>
    </ligand>
</feature>
<feature type="binding site" evidence="7">
    <location>
        <begin position="269"/>
        <end position="271"/>
    </location>
    <ligand>
        <name>ATP</name>
        <dbReference type="ChEBI" id="CHEBI:30616"/>
    </ligand>
</feature>
<keyword evidence="2 9" id="KW-0489">Methyltransferase</keyword>
<evidence type="ECO:0000256" key="5">
    <source>
        <dbReference type="ARBA" id="ARBA00022993"/>
    </source>
</evidence>
<dbReference type="CDD" id="cd02440">
    <property type="entry name" value="AdoMet_MTases"/>
    <property type="match status" value="1"/>
</dbReference>
<comment type="subunit">
    <text evidence="7">Homohexamer.</text>
</comment>
<dbReference type="GO" id="GO:0005524">
    <property type="term" value="F:ATP binding"/>
    <property type="evidence" value="ECO:0007669"/>
    <property type="project" value="UniProtKB-KW"/>
</dbReference>
<dbReference type="PRINTS" id="PR01020">
    <property type="entry name" value="LPSBIOSNTHSS"/>
</dbReference>